<dbReference type="PANTHER" id="PTHR23345">
    <property type="entry name" value="VITELLOGENIN-RELATED"/>
    <property type="match status" value="1"/>
</dbReference>
<dbReference type="InterPro" id="IPR050733">
    <property type="entry name" value="Vitellogenin/Apolipophorin"/>
</dbReference>
<dbReference type="SUPFAM" id="SSF56968">
    <property type="entry name" value="Lipovitellin-phosvitin complex, beta-sheet shell regions"/>
    <property type="match status" value="1"/>
</dbReference>
<dbReference type="OrthoDB" id="5956066at2759"/>
<feature type="domain" description="VWFD" evidence="1">
    <location>
        <begin position="572"/>
        <end position="741"/>
    </location>
</feature>
<reference evidence="2" key="2">
    <citation type="submission" date="2017-10" db="EMBL/GenBank/DDBJ databases">
        <title>Ladona fulva Genome sequencing and assembly.</title>
        <authorList>
            <person name="Murali S."/>
            <person name="Richards S."/>
            <person name="Bandaranaike D."/>
            <person name="Bellair M."/>
            <person name="Blankenburg K."/>
            <person name="Chao H."/>
            <person name="Dinh H."/>
            <person name="Doddapaneni H."/>
            <person name="Dugan-Rocha S."/>
            <person name="Elkadiri S."/>
            <person name="Gnanaolivu R."/>
            <person name="Hernandez B."/>
            <person name="Skinner E."/>
            <person name="Javaid M."/>
            <person name="Lee S."/>
            <person name="Li M."/>
            <person name="Ming W."/>
            <person name="Munidasa M."/>
            <person name="Muniz J."/>
            <person name="Nguyen L."/>
            <person name="Hughes D."/>
            <person name="Osuji N."/>
            <person name="Pu L.-L."/>
            <person name="Puazo M."/>
            <person name="Qu C."/>
            <person name="Quiroz J."/>
            <person name="Raj R."/>
            <person name="Weissenberger G."/>
            <person name="Xin Y."/>
            <person name="Zou X."/>
            <person name="Han Y."/>
            <person name="Worley K."/>
            <person name="Muzny D."/>
            <person name="Gibbs R."/>
        </authorList>
    </citation>
    <scope>NUCLEOTIDE SEQUENCE</scope>
    <source>
        <strain evidence="2">Sampled in the wild</strain>
    </source>
</reference>
<dbReference type="PANTHER" id="PTHR23345:SF33">
    <property type="entry name" value="CROSSVEINLESS D"/>
    <property type="match status" value="1"/>
</dbReference>
<dbReference type="EMBL" id="KZ308490">
    <property type="protein sequence ID" value="KAG8230493.1"/>
    <property type="molecule type" value="Genomic_DNA"/>
</dbReference>
<dbReference type="InterPro" id="IPR015255">
    <property type="entry name" value="Vitellinogen_open_b-sht"/>
</dbReference>
<evidence type="ECO:0000313" key="3">
    <source>
        <dbReference type="Proteomes" id="UP000792457"/>
    </source>
</evidence>
<comment type="caution">
    <text evidence="2">The sequence shown here is derived from an EMBL/GenBank/DDBJ whole genome shotgun (WGS) entry which is preliminary data.</text>
</comment>
<reference evidence="2" key="1">
    <citation type="submission" date="2013-04" db="EMBL/GenBank/DDBJ databases">
        <authorList>
            <person name="Qu J."/>
            <person name="Murali S.C."/>
            <person name="Bandaranaike D."/>
            <person name="Bellair M."/>
            <person name="Blankenburg K."/>
            <person name="Chao H."/>
            <person name="Dinh H."/>
            <person name="Doddapaneni H."/>
            <person name="Downs B."/>
            <person name="Dugan-Rocha S."/>
            <person name="Elkadiri S."/>
            <person name="Gnanaolivu R.D."/>
            <person name="Hernandez B."/>
            <person name="Javaid M."/>
            <person name="Jayaseelan J.C."/>
            <person name="Lee S."/>
            <person name="Li M."/>
            <person name="Ming W."/>
            <person name="Munidasa M."/>
            <person name="Muniz J."/>
            <person name="Nguyen L."/>
            <person name="Ongeri F."/>
            <person name="Osuji N."/>
            <person name="Pu L.-L."/>
            <person name="Puazo M."/>
            <person name="Qu C."/>
            <person name="Quiroz J."/>
            <person name="Raj R."/>
            <person name="Weissenberger G."/>
            <person name="Xin Y."/>
            <person name="Zou X."/>
            <person name="Han Y."/>
            <person name="Richards S."/>
            <person name="Worley K."/>
            <person name="Muzny D."/>
            <person name="Gibbs R."/>
        </authorList>
    </citation>
    <scope>NUCLEOTIDE SEQUENCE</scope>
    <source>
        <strain evidence="2">Sampled in the wild</strain>
    </source>
</reference>
<gene>
    <name evidence="2" type="ORF">J437_LFUL013535</name>
</gene>
<accession>A0A8K0P2Y5</accession>
<dbReference type="AlphaFoldDB" id="A0A8K0P2Y5"/>
<dbReference type="PROSITE" id="PS51233">
    <property type="entry name" value="VWFD"/>
    <property type="match status" value="1"/>
</dbReference>
<proteinExistence type="predicted"/>
<protein>
    <recommendedName>
        <fullName evidence="1">VWFD domain-containing protein</fullName>
    </recommendedName>
</protein>
<dbReference type="Gene3D" id="2.20.80.10">
    <property type="entry name" value="Lipovitellin-phosvitin complex, chain A, domain 4"/>
    <property type="match status" value="1"/>
</dbReference>
<dbReference type="SMART" id="SM01169">
    <property type="entry name" value="DUF1943"/>
    <property type="match status" value="1"/>
</dbReference>
<dbReference type="Proteomes" id="UP000792457">
    <property type="component" value="Unassembled WGS sequence"/>
</dbReference>
<evidence type="ECO:0000259" key="1">
    <source>
        <dbReference type="PROSITE" id="PS51233"/>
    </source>
</evidence>
<dbReference type="InterPro" id="IPR001846">
    <property type="entry name" value="VWF_type-D"/>
</dbReference>
<dbReference type="InterPro" id="IPR015819">
    <property type="entry name" value="Lipid_transp_b-sht_shell"/>
</dbReference>
<dbReference type="Pfam" id="PF09172">
    <property type="entry name" value="Vit_open_b-sht"/>
    <property type="match status" value="1"/>
</dbReference>
<evidence type="ECO:0000313" key="2">
    <source>
        <dbReference type="EMBL" id="KAG8230493.1"/>
    </source>
</evidence>
<dbReference type="Pfam" id="PF00094">
    <property type="entry name" value="VWD"/>
    <property type="match status" value="1"/>
</dbReference>
<keyword evidence="3" id="KW-1185">Reference proteome</keyword>
<sequence length="741" mass="84643">MQGVKKAIHDVLFAFGRDGEKVTHLQKLLSKYKIDDIMEQDEPLHVELILQYQDQAVMTYYYNETNIMELVGVIQKTGMGENDFHINYQRLMFPMMNDFTAPTDLGLPMSFKTQTPFFFSLRGNFTAEIMDQKTTRENQIDVKYWRQSEHFFSIYNPFSSLWQGISRTHTVLVHIPLNFYLSADLATRNFKFSLSGNHLTIPGIGVHAGSVVYAKPSLSYGKDDEHTLSLSCPSCSSYTPIKGEQYREKLEYENIEIGELNMNYVFRYFDCDVYDIPFMLEDATDYFEINMNDRFSDGSFLLTVFQLYDAMMRLPFYGRCGFVAKITPGIESAVNNLSGTIQLTTDDFKNKAKVIAAEPHKERYMIKGSITQEKPPVDPLKQREPKYEAVDGSIYTVIGLAGQNTKCPKDGVVFKVGFRATPVPDISKECYRSCAEDAESPEWTHSTTLMPYTPACLEAAIDSTELRRIEIKYEASQFLADIVDKSLYAFYIERGSDPWGDYVVGTNFTENEYPIIKDDRGYVFQLVPSNGFLIVDTVEDEDVDRKILDYGLSSDFNSRFEDYMIVADEEDFFASCVLSPHLTLTLDGTQISDKLSSCYSLAVGHCRSTNPHFAIMVRNIEEINSMALKIYSFKNYLEIIPSSNNSVEMIVNGEHVNFDSENGYEFVSGPSSFRVWQRTHKKEKNAPFYAQIISQPVEISVDYGVDRVIIKLSAIYSGDLCGLCGDYNRPQNHHKWNTCEK</sequence>
<organism evidence="2 3">
    <name type="scientific">Ladona fulva</name>
    <name type="common">Scarce chaser dragonfly</name>
    <name type="synonym">Libellula fulva</name>
    <dbReference type="NCBI Taxonomy" id="123851"/>
    <lineage>
        <taxon>Eukaryota</taxon>
        <taxon>Metazoa</taxon>
        <taxon>Ecdysozoa</taxon>
        <taxon>Arthropoda</taxon>
        <taxon>Hexapoda</taxon>
        <taxon>Insecta</taxon>
        <taxon>Pterygota</taxon>
        <taxon>Palaeoptera</taxon>
        <taxon>Odonata</taxon>
        <taxon>Epiprocta</taxon>
        <taxon>Anisoptera</taxon>
        <taxon>Libelluloidea</taxon>
        <taxon>Libellulidae</taxon>
        <taxon>Ladona</taxon>
    </lineage>
</organism>
<name>A0A8K0P2Y5_LADFU</name>
<dbReference type="GO" id="GO:0005319">
    <property type="term" value="F:lipid transporter activity"/>
    <property type="evidence" value="ECO:0007669"/>
    <property type="project" value="InterPro"/>
</dbReference>